<keyword evidence="9" id="KW-1015">Disulfide bond</keyword>
<dbReference type="InterPro" id="IPR001932">
    <property type="entry name" value="PPM-type_phosphatase-like_dom"/>
</dbReference>
<feature type="region of interest" description="Disordered" evidence="13">
    <location>
        <begin position="610"/>
        <end position="687"/>
    </location>
</feature>
<dbReference type="Pfam" id="PF00481">
    <property type="entry name" value="PP2C"/>
    <property type="match status" value="1"/>
</dbReference>
<evidence type="ECO:0000256" key="12">
    <source>
        <dbReference type="RuleBase" id="RU361238"/>
    </source>
</evidence>
<organism evidence="15 16">
    <name type="scientific">Hortaea werneckii</name>
    <name type="common">Black yeast</name>
    <name type="synonym">Cladosporium werneckii</name>
    <dbReference type="NCBI Taxonomy" id="91943"/>
    <lineage>
        <taxon>Eukaryota</taxon>
        <taxon>Fungi</taxon>
        <taxon>Dikarya</taxon>
        <taxon>Ascomycota</taxon>
        <taxon>Pezizomycotina</taxon>
        <taxon>Dothideomycetes</taxon>
        <taxon>Dothideomycetidae</taxon>
        <taxon>Mycosphaerellales</taxon>
        <taxon>Teratosphaeriaceae</taxon>
        <taxon>Hortaea</taxon>
    </lineage>
</organism>
<protein>
    <recommendedName>
        <fullName evidence="12">Carboxylic ester hydrolase</fullName>
        <ecNumber evidence="12">3.1.1.-</ecNumber>
    </recommendedName>
</protein>
<evidence type="ECO:0000256" key="2">
    <source>
        <dbReference type="ARBA" id="ARBA00022487"/>
    </source>
</evidence>
<feature type="compositionally biased region" description="Low complexity" evidence="13">
    <location>
        <begin position="610"/>
        <end position="619"/>
    </location>
</feature>
<dbReference type="PROSITE" id="PS51746">
    <property type="entry name" value="PPM_2"/>
    <property type="match status" value="1"/>
</dbReference>
<dbReference type="PANTHER" id="PTHR33938:SF15">
    <property type="entry name" value="FERULOYL ESTERASE B-RELATED"/>
    <property type="match status" value="1"/>
</dbReference>
<evidence type="ECO:0000256" key="10">
    <source>
        <dbReference type="ARBA" id="ARBA00034075"/>
    </source>
</evidence>
<dbReference type="Gene3D" id="3.60.40.10">
    <property type="entry name" value="PPM-type phosphatase domain"/>
    <property type="match status" value="1"/>
</dbReference>
<reference evidence="15 16" key="1">
    <citation type="journal article" date="2018" name="BMC Genomics">
        <title>Genomic evidence for intraspecific hybridization in a clonal and extremely halotolerant yeast.</title>
        <authorList>
            <person name="Gostincar C."/>
            <person name="Stajich J.E."/>
            <person name="Zupancic J."/>
            <person name="Zalar P."/>
            <person name="Gunde-Cimerman N."/>
        </authorList>
    </citation>
    <scope>NUCLEOTIDE SEQUENCE [LARGE SCALE GENOMIC DNA]</scope>
    <source>
        <strain evidence="15 16">EXF-2682</strain>
    </source>
</reference>
<dbReference type="GO" id="GO:0045493">
    <property type="term" value="P:xylan catabolic process"/>
    <property type="evidence" value="ECO:0007669"/>
    <property type="project" value="UniProtKB-KW"/>
</dbReference>
<keyword evidence="5 12" id="KW-0732">Signal</keyword>
<feature type="domain" description="PPM-type phosphatase" evidence="14">
    <location>
        <begin position="665"/>
        <end position="1091"/>
    </location>
</feature>
<feature type="chain" id="PRO_5017847005" description="Carboxylic ester hydrolase" evidence="12">
    <location>
        <begin position="22"/>
        <end position="1126"/>
    </location>
</feature>
<evidence type="ECO:0000256" key="9">
    <source>
        <dbReference type="ARBA" id="ARBA00023157"/>
    </source>
</evidence>
<dbReference type="InterPro" id="IPR011118">
    <property type="entry name" value="Tannase/feruloyl_esterase"/>
</dbReference>
<dbReference type="Pfam" id="PF07519">
    <property type="entry name" value="Tannase"/>
    <property type="match status" value="1"/>
</dbReference>
<dbReference type="AlphaFoldDB" id="A0A3M7ESC4"/>
<feature type="region of interest" description="Disordered" evidence="13">
    <location>
        <begin position="1095"/>
        <end position="1126"/>
    </location>
</feature>
<evidence type="ECO:0000256" key="4">
    <source>
        <dbReference type="ARBA" id="ARBA00022723"/>
    </source>
</evidence>
<dbReference type="CDD" id="cd00143">
    <property type="entry name" value="PP2Cc"/>
    <property type="match status" value="1"/>
</dbReference>
<dbReference type="SMART" id="SM00332">
    <property type="entry name" value="PP2Cc"/>
    <property type="match status" value="1"/>
</dbReference>
<dbReference type="PROSITE" id="PS01032">
    <property type="entry name" value="PPM_1"/>
    <property type="match status" value="1"/>
</dbReference>
<dbReference type="GO" id="GO:0004721">
    <property type="term" value="F:phosphoprotein phosphatase activity"/>
    <property type="evidence" value="ECO:0007669"/>
    <property type="project" value="UniProtKB-KW"/>
</dbReference>
<proteinExistence type="inferred from homology"/>
<feature type="compositionally biased region" description="Basic and acidic residues" evidence="13">
    <location>
        <begin position="1108"/>
        <end position="1126"/>
    </location>
</feature>
<keyword evidence="7" id="KW-0106">Calcium</keyword>
<gene>
    <name evidence="15" type="ORF">D0863_00113</name>
</gene>
<feature type="region of interest" description="Disordered" evidence="13">
    <location>
        <begin position="850"/>
        <end position="917"/>
    </location>
</feature>
<feature type="compositionally biased region" description="Polar residues" evidence="13">
    <location>
        <begin position="632"/>
        <end position="652"/>
    </location>
</feature>
<dbReference type="SUPFAM" id="SSF53474">
    <property type="entry name" value="alpha/beta-Hydrolases"/>
    <property type="match status" value="1"/>
</dbReference>
<keyword evidence="3" id="KW-0624">Polysaccharide degradation</keyword>
<sequence length="1126" mass="122946">MMLSLNTSYFLLLASAAQGLGLDNAHHPEAACESLLESFHSTKDVTVNFAQYVPAGTNLTINQREDLETCTGRSQVVPVDLCRVAMFVRTSPISNITMEAWLPTNWTGRFLSTGNGGTNGCISYGDIAYATSLGFASVGANNGHNGTSGEAFYQNTEVVADFAYRSVHTGVIVGKEITKAYYEKEHHKSYYLGCSTGGRQGFKSAQDFPEDFDGIVAGAPALAFNNLSSWSGHFLPITGSSTSATWLSPADWALVHEDILRQCDKRDGVEDGILEDPDLCYYRPDTLQCPSSNSTGCLTSAQVQTVRQVFEPYYGVNGSLIYPRMQPGSELVAPYIYYNGQPFQYTVDWMRYAILNDTTWQADNLTVQLAAYAAEVDPYNISTWNGDLSPFQSRGGKILQYHGLADAIISSDNSPRYYEHVVTTMGMPPSELDDFYRFFRISGMGHCSGGEGAWQIGQGASGAPNATNDPQHNVLMRIVEWVENGNGPETVTGTKFVNDTPSLGIDFQRKHCKFPLRNVCIDPENYKKPEAWETTYGNDHNRAPERATDNEDDPNVSLVQSSILIMPHFGRPYSVRAALQAILDESFSTARPRASIAQRRAFHDYFVTHLPSSSLSPDRSPSHRLPRDESQPHSGPSSRAAQFAQNPSSRDTTIVRIPIRNAKHHFGAGVSRGSRPHNEDTYQAGTIEIPAFAKRRPVSLSRRPGSEMPGEAAKSESGDPQVFYFGVFDGHGGTECSEFLRDRLHGYVEEAALLFGMESSLQRGSSADASSLDSEGGIMGEQDAEDLQKSLVSSWKETVGGYFKRFKPEYFPAVKNYTGPEPPETLNNSSVETVLTYAFLKADLDFTAAQARKHSQQDSSDATNPADDPVLSDKPINDNDMLFHPERPASQNLLHRPQRPNSSPDLSAPIGGSTRFQGGSTASVAMISTPTAVPFWHPAAPSTLIAAHVGDTRILLSRTSDGKPVPLTTNHHPDAPVEASRLRRYAATFVTDSFGEERIGGLANTRSFGDVGSKRIGVSAEPQIVKADLGPAEYAFVVLMSDGISSVLSDQEIVDIIKEAKTPAQAAKDLTDFAVEVAQSADNATALVVRLGGWERRSEGGGGSIGTKEQRDYRKQEAEDPRARRR</sequence>
<dbReference type="EMBL" id="QWIP01000002">
    <property type="protein sequence ID" value="RMY79327.1"/>
    <property type="molecule type" value="Genomic_DNA"/>
</dbReference>
<evidence type="ECO:0000256" key="5">
    <source>
        <dbReference type="ARBA" id="ARBA00022729"/>
    </source>
</evidence>
<feature type="signal peptide" evidence="12">
    <location>
        <begin position="1"/>
        <end position="21"/>
    </location>
</feature>
<evidence type="ECO:0000259" key="14">
    <source>
        <dbReference type="PROSITE" id="PS51746"/>
    </source>
</evidence>
<evidence type="ECO:0000256" key="13">
    <source>
        <dbReference type="SAM" id="MobiDB-lite"/>
    </source>
</evidence>
<keyword evidence="8 11" id="KW-0904">Protein phosphatase</keyword>
<dbReference type="InterPro" id="IPR000222">
    <property type="entry name" value="PP2C_BS"/>
</dbReference>
<dbReference type="InterPro" id="IPR029058">
    <property type="entry name" value="AB_hydrolase_fold"/>
</dbReference>
<dbReference type="VEuPathDB" id="FungiDB:BTJ68_02798"/>
<dbReference type="EC" id="3.1.1.-" evidence="12"/>
<keyword evidence="3" id="KW-0119">Carbohydrate metabolism</keyword>
<keyword evidence="4" id="KW-0479">Metal-binding</keyword>
<feature type="compositionally biased region" description="Basic and acidic residues" evidence="13">
    <location>
        <begin position="539"/>
        <end position="549"/>
    </location>
</feature>
<dbReference type="InterPro" id="IPR036457">
    <property type="entry name" value="PPM-type-like_dom_sf"/>
</dbReference>
<keyword evidence="2" id="KW-0719">Serine esterase</keyword>
<evidence type="ECO:0000313" key="15">
    <source>
        <dbReference type="EMBL" id="RMY79327.1"/>
    </source>
</evidence>
<feature type="compositionally biased region" description="Basic and acidic residues" evidence="13">
    <location>
        <begin position="875"/>
        <end position="887"/>
    </location>
</feature>
<dbReference type="OrthoDB" id="3039123at2759"/>
<comment type="similarity">
    <text evidence="11">Belongs to the PP2C family.</text>
</comment>
<comment type="caution">
    <text evidence="15">The sequence shown here is derived from an EMBL/GenBank/DDBJ whole genome shotgun (WGS) entry which is preliminary data.</text>
</comment>
<dbReference type="Proteomes" id="UP000269276">
    <property type="component" value="Unassembled WGS sequence"/>
</dbReference>
<feature type="region of interest" description="Disordered" evidence="13">
    <location>
        <begin position="531"/>
        <end position="554"/>
    </location>
</feature>
<evidence type="ECO:0000256" key="11">
    <source>
        <dbReference type="RuleBase" id="RU003465"/>
    </source>
</evidence>
<accession>A0A3M7ESC4</accession>
<comment type="similarity">
    <text evidence="1 12">Belongs to the tannase family.</text>
</comment>
<name>A0A3M7ESC4_HORWE</name>
<keyword evidence="6 11" id="KW-0378">Hydrolase</keyword>
<evidence type="ECO:0000256" key="1">
    <source>
        <dbReference type="ARBA" id="ARBA00006249"/>
    </source>
</evidence>
<keyword evidence="3" id="KW-0858">Xylan degradation</keyword>
<feature type="compositionally biased region" description="Polar residues" evidence="13">
    <location>
        <begin position="889"/>
        <end position="905"/>
    </location>
</feature>
<dbReference type="PANTHER" id="PTHR33938">
    <property type="entry name" value="FERULOYL ESTERASE B-RELATED"/>
    <property type="match status" value="1"/>
</dbReference>
<evidence type="ECO:0000256" key="7">
    <source>
        <dbReference type="ARBA" id="ARBA00022837"/>
    </source>
</evidence>
<evidence type="ECO:0000313" key="16">
    <source>
        <dbReference type="Proteomes" id="UP000269276"/>
    </source>
</evidence>
<comment type="catalytic activity">
    <reaction evidence="10">
        <text>feruloyl-polysaccharide + H2O = ferulate + polysaccharide.</text>
        <dbReference type="EC" id="3.1.1.73"/>
    </reaction>
</comment>
<dbReference type="SUPFAM" id="SSF81606">
    <property type="entry name" value="PP2C-like"/>
    <property type="match status" value="1"/>
</dbReference>
<evidence type="ECO:0000256" key="3">
    <source>
        <dbReference type="ARBA" id="ARBA00022651"/>
    </source>
</evidence>
<dbReference type="GO" id="GO:0046872">
    <property type="term" value="F:metal ion binding"/>
    <property type="evidence" value="ECO:0007669"/>
    <property type="project" value="UniProtKB-KW"/>
</dbReference>
<dbReference type="GO" id="GO:0030600">
    <property type="term" value="F:feruloyl esterase activity"/>
    <property type="evidence" value="ECO:0007669"/>
    <property type="project" value="UniProtKB-EC"/>
</dbReference>
<evidence type="ECO:0000256" key="6">
    <source>
        <dbReference type="ARBA" id="ARBA00022801"/>
    </source>
</evidence>
<evidence type="ECO:0000256" key="8">
    <source>
        <dbReference type="ARBA" id="ARBA00022912"/>
    </source>
</evidence>